<evidence type="ECO:0000256" key="6">
    <source>
        <dbReference type="SAM" id="MobiDB-lite"/>
    </source>
</evidence>
<dbReference type="Pfam" id="PF04505">
    <property type="entry name" value="CD225"/>
    <property type="match status" value="1"/>
</dbReference>
<feature type="compositionally biased region" description="Basic and acidic residues" evidence="6">
    <location>
        <begin position="1"/>
        <end position="10"/>
    </location>
</feature>
<keyword evidence="5 7" id="KW-0472">Membrane</keyword>
<feature type="region of interest" description="Disordered" evidence="6">
    <location>
        <begin position="1"/>
        <end position="39"/>
    </location>
</feature>
<dbReference type="PANTHER" id="PTHR14948:SF25">
    <property type="entry name" value="DUF4190 DOMAIN-CONTAINING PROTEIN"/>
    <property type="match status" value="1"/>
</dbReference>
<dbReference type="InterPro" id="IPR007593">
    <property type="entry name" value="CD225/Dispanin_fam"/>
</dbReference>
<organism evidence="8 9">
    <name type="scientific">Lymnaea stagnalis</name>
    <name type="common">Great pond snail</name>
    <name type="synonym">Helix stagnalis</name>
    <dbReference type="NCBI Taxonomy" id="6523"/>
    <lineage>
        <taxon>Eukaryota</taxon>
        <taxon>Metazoa</taxon>
        <taxon>Spiralia</taxon>
        <taxon>Lophotrochozoa</taxon>
        <taxon>Mollusca</taxon>
        <taxon>Gastropoda</taxon>
        <taxon>Heterobranchia</taxon>
        <taxon>Euthyneura</taxon>
        <taxon>Panpulmonata</taxon>
        <taxon>Hygrophila</taxon>
        <taxon>Lymnaeoidea</taxon>
        <taxon>Lymnaeidae</taxon>
        <taxon>Lymnaea</taxon>
    </lineage>
</organism>
<evidence type="ECO:0000256" key="4">
    <source>
        <dbReference type="ARBA" id="ARBA00022989"/>
    </source>
</evidence>
<dbReference type="EMBL" id="CAXITT010000047">
    <property type="protein sequence ID" value="CAL1529364.1"/>
    <property type="molecule type" value="Genomic_DNA"/>
</dbReference>
<accession>A0AAV2H974</accession>
<feature type="transmembrane region" description="Helical" evidence="7">
    <location>
        <begin position="106"/>
        <end position="130"/>
    </location>
</feature>
<evidence type="ECO:0000256" key="1">
    <source>
        <dbReference type="ARBA" id="ARBA00004370"/>
    </source>
</evidence>
<evidence type="ECO:0000256" key="5">
    <source>
        <dbReference type="ARBA" id="ARBA00023136"/>
    </source>
</evidence>
<comment type="caution">
    <text evidence="8">The sequence shown here is derived from an EMBL/GenBank/DDBJ whole genome shotgun (WGS) entry which is preliminary data.</text>
</comment>
<keyword evidence="3 7" id="KW-0812">Transmembrane</keyword>
<feature type="transmembrane region" description="Helical" evidence="7">
    <location>
        <begin position="159"/>
        <end position="178"/>
    </location>
</feature>
<sequence length="183" mass="21142">MDKHSYDRETFLPPASGQRDNVKQSYHKAHSTGHASYDKPREVYPGRQIVAYSPPNDMCVYSLDDHHQPTTSSYLPHTARQHGELFSQNRQVIIERYRYEQLYKCWISHLILSIFVIIFCAWPCGFAAFVKAFKIRIYSNEGRYQEAESYVKEAGRCSIIGIACGILCYLALGLYIFLQSKQS</sequence>
<evidence type="ECO:0000256" key="3">
    <source>
        <dbReference type="ARBA" id="ARBA00022692"/>
    </source>
</evidence>
<evidence type="ECO:0000313" key="9">
    <source>
        <dbReference type="Proteomes" id="UP001497497"/>
    </source>
</evidence>
<protein>
    <submittedName>
        <fullName evidence="8">Uncharacterized protein</fullName>
    </submittedName>
</protein>
<dbReference type="Proteomes" id="UP001497497">
    <property type="component" value="Unassembled WGS sequence"/>
</dbReference>
<evidence type="ECO:0000256" key="2">
    <source>
        <dbReference type="ARBA" id="ARBA00006843"/>
    </source>
</evidence>
<keyword evidence="9" id="KW-1185">Reference proteome</keyword>
<reference evidence="8 9" key="1">
    <citation type="submission" date="2024-04" db="EMBL/GenBank/DDBJ databases">
        <authorList>
            <consortium name="Genoscope - CEA"/>
            <person name="William W."/>
        </authorList>
    </citation>
    <scope>NUCLEOTIDE SEQUENCE [LARGE SCALE GENOMIC DNA]</scope>
</reference>
<dbReference type="AlphaFoldDB" id="A0AAV2H974"/>
<gene>
    <name evidence="8" type="ORF">GSLYS_00003519001</name>
</gene>
<dbReference type="PANTHER" id="PTHR14948">
    <property type="entry name" value="NG5"/>
    <property type="match status" value="1"/>
</dbReference>
<dbReference type="InterPro" id="IPR051423">
    <property type="entry name" value="CD225/Dispanin"/>
</dbReference>
<name>A0AAV2H974_LYMST</name>
<comment type="subcellular location">
    <subcellularLocation>
        <location evidence="1">Membrane</location>
    </subcellularLocation>
</comment>
<proteinExistence type="inferred from homology"/>
<evidence type="ECO:0000313" key="8">
    <source>
        <dbReference type="EMBL" id="CAL1529364.1"/>
    </source>
</evidence>
<dbReference type="GO" id="GO:0016020">
    <property type="term" value="C:membrane"/>
    <property type="evidence" value="ECO:0007669"/>
    <property type="project" value="UniProtKB-SubCell"/>
</dbReference>
<evidence type="ECO:0000256" key="7">
    <source>
        <dbReference type="SAM" id="Phobius"/>
    </source>
</evidence>
<comment type="similarity">
    <text evidence="2">Belongs to the CD225/Dispanin family.</text>
</comment>
<keyword evidence="4 7" id="KW-1133">Transmembrane helix</keyword>